<dbReference type="InterPro" id="IPR036922">
    <property type="entry name" value="Rieske_2Fe-2S_sf"/>
</dbReference>
<dbReference type="OrthoDB" id="7456916at2"/>
<dbReference type="Proteomes" id="UP000197065">
    <property type="component" value="Unassembled WGS sequence"/>
</dbReference>
<dbReference type="GO" id="GO:0005506">
    <property type="term" value="F:iron ion binding"/>
    <property type="evidence" value="ECO:0007669"/>
    <property type="project" value="InterPro"/>
</dbReference>
<dbReference type="AlphaFoldDB" id="A0A212PWK1"/>
<dbReference type="GO" id="GO:0016491">
    <property type="term" value="F:oxidoreductase activity"/>
    <property type="evidence" value="ECO:0007669"/>
    <property type="project" value="UniProtKB-KW"/>
</dbReference>
<gene>
    <name evidence="8" type="ORF">SAMN07250955_10176</name>
</gene>
<sequence>MLDTIERSLIDSASLAGPDIRSLVARRRKGYSLEAPFYTSPEIFKADMDLIFHRHWIYVGVEPDVPEPGDAMTVQLGEDSIVIVRDDDNAVRAFHNVCRHRGARLIHDYKTTVGNIVCRYHQWTYKLDGELVFAEHMGEGFNLGCHSLKPVHLKSLAGLLFVCLAAEPPADFDAMAERMSPYLAPHRIADTKVAHEEDIIEPGNWKLTMENNRECYHCAGNHPELTVPLYAYGFGFAPQELDEVGREEVERYSAMVESLHNQWEAAGFPARPVEHLDDMITGYRTERLPLAGAGESHTHNTEVACTRLLGDIQERRLGGLTFHTQPNSWHHFMSDHIVTFSVIPLDAERSLLRTKWLVHKDARQGIDYDVDNLKSVWNVTNAQDSELVGFCQAGARSQAYEPGPYSVHTEDMVDRFCNWYIGRMAAQLGV</sequence>
<dbReference type="InterPro" id="IPR001663">
    <property type="entry name" value="Rng_hydr_dOase-A"/>
</dbReference>
<dbReference type="GO" id="GO:0051537">
    <property type="term" value="F:2 iron, 2 sulfur cluster binding"/>
    <property type="evidence" value="ECO:0007669"/>
    <property type="project" value="UniProtKB-KW"/>
</dbReference>
<dbReference type="Pfam" id="PF00355">
    <property type="entry name" value="Rieske"/>
    <property type="match status" value="1"/>
</dbReference>
<keyword evidence="3" id="KW-0479">Metal-binding</keyword>
<organism evidence="8 9">
    <name type="scientific">Arboricoccus pini</name>
    <dbReference type="NCBI Taxonomy" id="1963835"/>
    <lineage>
        <taxon>Bacteria</taxon>
        <taxon>Pseudomonadati</taxon>
        <taxon>Pseudomonadota</taxon>
        <taxon>Alphaproteobacteria</taxon>
        <taxon>Geminicoccales</taxon>
        <taxon>Geminicoccaceae</taxon>
        <taxon>Arboricoccus</taxon>
    </lineage>
</organism>
<reference evidence="8 9" key="1">
    <citation type="submission" date="2017-06" db="EMBL/GenBank/DDBJ databases">
        <authorList>
            <person name="Kim H.J."/>
            <person name="Triplett B.A."/>
        </authorList>
    </citation>
    <scope>NUCLEOTIDE SEQUENCE [LARGE SCALE GENOMIC DNA]</scope>
    <source>
        <strain evidence="8 9">B29T1</strain>
    </source>
</reference>
<dbReference type="InterPro" id="IPR017941">
    <property type="entry name" value="Rieske_2Fe-2S"/>
</dbReference>
<evidence type="ECO:0000256" key="4">
    <source>
        <dbReference type="ARBA" id="ARBA00023002"/>
    </source>
</evidence>
<accession>A0A212PWK1</accession>
<keyword evidence="9" id="KW-1185">Reference proteome</keyword>
<evidence type="ECO:0000259" key="7">
    <source>
        <dbReference type="PROSITE" id="PS51296"/>
    </source>
</evidence>
<evidence type="ECO:0000256" key="1">
    <source>
        <dbReference type="ARBA" id="ARBA00001962"/>
    </source>
</evidence>
<dbReference type="PANTHER" id="PTHR43756:SF5">
    <property type="entry name" value="CHOLINE MONOOXYGENASE, CHLOROPLASTIC"/>
    <property type="match status" value="1"/>
</dbReference>
<dbReference type="Gene3D" id="3.90.380.10">
    <property type="entry name" value="Naphthalene 1,2-dioxygenase Alpha Subunit, Chain A, domain 1"/>
    <property type="match status" value="1"/>
</dbReference>
<dbReference type="EMBL" id="FYEH01000001">
    <property type="protein sequence ID" value="SNB51387.1"/>
    <property type="molecule type" value="Genomic_DNA"/>
</dbReference>
<dbReference type="InterPro" id="IPR015879">
    <property type="entry name" value="Ring_hydroxy_dOase_asu_C_dom"/>
</dbReference>
<keyword evidence="4" id="KW-0560">Oxidoreductase</keyword>
<dbReference type="PROSITE" id="PS51296">
    <property type="entry name" value="RIESKE"/>
    <property type="match status" value="1"/>
</dbReference>
<keyword evidence="5" id="KW-0408">Iron</keyword>
<evidence type="ECO:0000256" key="2">
    <source>
        <dbReference type="ARBA" id="ARBA00022714"/>
    </source>
</evidence>
<proteinExistence type="predicted"/>
<name>A0A212PWK1_9PROT</name>
<dbReference type="PRINTS" id="PR00090">
    <property type="entry name" value="RNGDIOXGNASE"/>
</dbReference>
<evidence type="ECO:0000256" key="6">
    <source>
        <dbReference type="ARBA" id="ARBA00023014"/>
    </source>
</evidence>
<protein>
    <submittedName>
        <fullName evidence="8">Rieske 2Fe-2S family protein</fullName>
    </submittedName>
</protein>
<dbReference type="SUPFAM" id="SSF50022">
    <property type="entry name" value="ISP domain"/>
    <property type="match status" value="1"/>
</dbReference>
<evidence type="ECO:0000256" key="5">
    <source>
        <dbReference type="ARBA" id="ARBA00023004"/>
    </source>
</evidence>
<dbReference type="Gene3D" id="2.102.10.10">
    <property type="entry name" value="Rieske [2Fe-2S] iron-sulphur domain"/>
    <property type="match status" value="1"/>
</dbReference>
<dbReference type="CDD" id="cd03469">
    <property type="entry name" value="Rieske_RO_Alpha_N"/>
    <property type="match status" value="1"/>
</dbReference>
<evidence type="ECO:0000313" key="9">
    <source>
        <dbReference type="Proteomes" id="UP000197065"/>
    </source>
</evidence>
<evidence type="ECO:0000256" key="3">
    <source>
        <dbReference type="ARBA" id="ARBA00022723"/>
    </source>
</evidence>
<dbReference type="SUPFAM" id="SSF55961">
    <property type="entry name" value="Bet v1-like"/>
    <property type="match status" value="1"/>
</dbReference>
<keyword evidence="2" id="KW-0001">2Fe-2S</keyword>
<dbReference type="RefSeq" id="WP_088559418.1">
    <property type="nucleotide sequence ID" value="NZ_FYEH01000001.1"/>
</dbReference>
<evidence type="ECO:0000313" key="8">
    <source>
        <dbReference type="EMBL" id="SNB51387.1"/>
    </source>
</evidence>
<dbReference type="Pfam" id="PF00848">
    <property type="entry name" value="Ring_hydroxyl_A"/>
    <property type="match status" value="1"/>
</dbReference>
<dbReference type="PANTHER" id="PTHR43756">
    <property type="entry name" value="CHOLINE MONOOXYGENASE, CHLOROPLASTIC"/>
    <property type="match status" value="1"/>
</dbReference>
<comment type="cofactor">
    <cofactor evidence="1">
        <name>Fe cation</name>
        <dbReference type="ChEBI" id="CHEBI:24875"/>
    </cofactor>
</comment>
<dbReference type="CDD" id="cd08884">
    <property type="entry name" value="RHO_alpha_C_GbcA-like"/>
    <property type="match status" value="1"/>
</dbReference>
<feature type="domain" description="Rieske" evidence="7">
    <location>
        <begin position="58"/>
        <end position="162"/>
    </location>
</feature>
<keyword evidence="6" id="KW-0411">Iron-sulfur</keyword>